<accession>A0ABT3CHG6</accession>
<feature type="domain" description="Luciferase-like" evidence="2">
    <location>
        <begin position="21"/>
        <end position="245"/>
    </location>
</feature>
<sequence>MTETERPALRIGTVFRPQYAPETLAAAARAADDAGVDEMWLWEDCFASGGISAAGIALANSTTMAVGVGVLPAPMRNVALTAMEIATLERSFPGRVRIGVGHGVQDWMAQIGAKVASPMTYLREYLTCLTALLRGETVTYAGKYISLVDVCLEWPPNPNTELLAAAGGPKTLQLSGELASGTILSSGTTPTGVREALAHITSGRQKRSDAAPHSIVVYILCTTGPDADAEAVAEVQHWNFDSTQDVTAHGSANEIAVAARRWIDAGVDTIVLQPTADADIESFVRFIGTEVRPLLTR</sequence>
<dbReference type="RefSeq" id="WP_264069993.1">
    <property type="nucleotide sequence ID" value="NZ_JACKTY010000035.1"/>
</dbReference>
<dbReference type="InterPro" id="IPR011251">
    <property type="entry name" value="Luciferase-like_dom"/>
</dbReference>
<keyword evidence="4" id="KW-1185">Reference proteome</keyword>
<dbReference type="Gene3D" id="3.20.20.30">
    <property type="entry name" value="Luciferase-like domain"/>
    <property type="match status" value="1"/>
</dbReference>
<comment type="caution">
    <text evidence="3">The sequence shown here is derived from an EMBL/GenBank/DDBJ whole genome shotgun (WGS) entry which is preliminary data.</text>
</comment>
<reference evidence="3 4" key="1">
    <citation type="journal article" date="2022" name="BMC Genomics">
        <title>Comparative genome analysis of mycobacteria focusing on tRNA and non-coding RNA.</title>
        <authorList>
            <person name="Behra P.R.K."/>
            <person name="Pettersson B.M.F."/>
            <person name="Ramesh M."/>
            <person name="Das S."/>
            <person name="Dasgupta S."/>
            <person name="Kirsebom L.A."/>
        </authorList>
    </citation>
    <scope>NUCLEOTIDE SEQUENCE [LARGE SCALE GENOMIC DNA]</scope>
    <source>
        <strain evidence="3 4">DSM 44078</strain>
    </source>
</reference>
<evidence type="ECO:0000256" key="1">
    <source>
        <dbReference type="ARBA" id="ARBA00023002"/>
    </source>
</evidence>
<evidence type="ECO:0000313" key="3">
    <source>
        <dbReference type="EMBL" id="MCV7228807.1"/>
    </source>
</evidence>
<protein>
    <submittedName>
        <fullName evidence="3">LLM class flavin-dependent oxidoreductase</fullName>
    </submittedName>
</protein>
<proteinExistence type="predicted"/>
<dbReference type="InterPro" id="IPR050564">
    <property type="entry name" value="F420-G6PD/mer"/>
</dbReference>
<dbReference type="SUPFAM" id="SSF51679">
    <property type="entry name" value="Bacterial luciferase-like"/>
    <property type="match status" value="1"/>
</dbReference>
<dbReference type="InterPro" id="IPR036661">
    <property type="entry name" value="Luciferase-like_sf"/>
</dbReference>
<name>A0ABT3CHG6_9MYCO</name>
<dbReference type="EMBL" id="JACKTY010000035">
    <property type="protein sequence ID" value="MCV7228807.1"/>
    <property type="molecule type" value="Genomic_DNA"/>
</dbReference>
<dbReference type="PANTHER" id="PTHR43244">
    <property type="match status" value="1"/>
</dbReference>
<dbReference type="Pfam" id="PF00296">
    <property type="entry name" value="Bac_luciferase"/>
    <property type="match status" value="1"/>
</dbReference>
<dbReference type="Proteomes" id="UP001526201">
    <property type="component" value="Unassembled WGS sequence"/>
</dbReference>
<evidence type="ECO:0000313" key="4">
    <source>
        <dbReference type="Proteomes" id="UP001526201"/>
    </source>
</evidence>
<gene>
    <name evidence="3" type="ORF">H7J73_22580</name>
</gene>
<evidence type="ECO:0000259" key="2">
    <source>
        <dbReference type="Pfam" id="PF00296"/>
    </source>
</evidence>
<keyword evidence="1" id="KW-0560">Oxidoreductase</keyword>
<organism evidence="3 4">
    <name type="scientific">Mycolicibacterium komossense</name>
    <dbReference type="NCBI Taxonomy" id="1779"/>
    <lineage>
        <taxon>Bacteria</taxon>
        <taxon>Bacillati</taxon>
        <taxon>Actinomycetota</taxon>
        <taxon>Actinomycetes</taxon>
        <taxon>Mycobacteriales</taxon>
        <taxon>Mycobacteriaceae</taxon>
        <taxon>Mycolicibacterium</taxon>
    </lineage>
</organism>
<dbReference type="PANTHER" id="PTHR43244:SF1">
    <property type="entry name" value="5,10-METHYLENETETRAHYDROMETHANOPTERIN REDUCTASE"/>
    <property type="match status" value="1"/>
</dbReference>